<comment type="caution">
    <text evidence="1">The sequence shown here is derived from an EMBL/GenBank/DDBJ whole genome shotgun (WGS) entry which is preliminary data.</text>
</comment>
<name>A0ABQ9KWC2_HEVBR</name>
<dbReference type="EMBL" id="JARPOI010000016">
    <property type="protein sequence ID" value="KAJ9148177.1"/>
    <property type="molecule type" value="Genomic_DNA"/>
</dbReference>
<protein>
    <submittedName>
        <fullName evidence="1">Uncharacterized protein</fullName>
    </submittedName>
</protein>
<proteinExistence type="predicted"/>
<accession>A0ABQ9KWC2</accession>
<evidence type="ECO:0000313" key="1">
    <source>
        <dbReference type="EMBL" id="KAJ9148177.1"/>
    </source>
</evidence>
<dbReference type="PANTHER" id="PTHR34361">
    <property type="entry name" value="OS08G0157800 PROTEIN"/>
    <property type="match status" value="1"/>
</dbReference>
<reference evidence="1" key="1">
    <citation type="journal article" date="2023" name="Plant Biotechnol. J.">
        <title>Chromosome-level wild Hevea brasiliensis genome provides new tools for genomic-assisted breeding and valuable loci to elevate rubber yield.</title>
        <authorList>
            <person name="Cheng H."/>
            <person name="Song X."/>
            <person name="Hu Y."/>
            <person name="Wu T."/>
            <person name="Yang Q."/>
            <person name="An Z."/>
            <person name="Feng S."/>
            <person name="Deng Z."/>
            <person name="Wu W."/>
            <person name="Zeng X."/>
            <person name="Tu M."/>
            <person name="Wang X."/>
            <person name="Huang H."/>
        </authorList>
    </citation>
    <scope>NUCLEOTIDE SEQUENCE</scope>
    <source>
        <strain evidence="1">MT/VB/25A 57/8</strain>
    </source>
</reference>
<dbReference type="PANTHER" id="PTHR34361:SF6">
    <property type="entry name" value="POX DOMAIN-CONTAINING PROTEIN"/>
    <property type="match status" value="1"/>
</dbReference>
<dbReference type="Proteomes" id="UP001174677">
    <property type="component" value="Chromosome 16"/>
</dbReference>
<sequence length="496" mass="54371">MVWGRSETVLGCDTYGKSPAEGFKLCGEKSDCLYGKCIGISGMDNENKSKDAKQIDVACVSYQLTSELCAQSTSELFHTTIHTESGLTGPLTLSSCDSNTTFYERNFAEQLDSYAANLKFSHSSESNYSPVSGPAGTHTGYLPLDLLLHQNIDSDVYDSVSHDNTLSFNPTSIKDSCAQFNVNDKEFSCKILIEKSMDRENGKPIIPEVMNSLIMSNSELQITNLIVPHDLTVKLHGAKEADPVEDSSNMLGINDSDLDSPCWKGTMAAYQSTFEDSGPVDSQCLKSRQEALSSLNPLAFQLFPSNNKQNMSSCGNGYGGDNFSFFLETAFSAVNLLSNNINETHCSNDIHLPDKEGSLLKYLISNPMLKLSCMLPPLQVNNYCKYNCQLITGPNVSGCVIRTEHAKYHCSTGIPVGSQNVFSSSFCRVGVPSDLTKAHGDIRFKKNGCYNELSEMLLQNCSNALDSLNEHDHVIIKCIINNLTVCIRKIGKRNDA</sequence>
<organism evidence="1 2">
    <name type="scientific">Hevea brasiliensis</name>
    <name type="common">Para rubber tree</name>
    <name type="synonym">Siphonia brasiliensis</name>
    <dbReference type="NCBI Taxonomy" id="3981"/>
    <lineage>
        <taxon>Eukaryota</taxon>
        <taxon>Viridiplantae</taxon>
        <taxon>Streptophyta</taxon>
        <taxon>Embryophyta</taxon>
        <taxon>Tracheophyta</taxon>
        <taxon>Spermatophyta</taxon>
        <taxon>Magnoliopsida</taxon>
        <taxon>eudicotyledons</taxon>
        <taxon>Gunneridae</taxon>
        <taxon>Pentapetalae</taxon>
        <taxon>rosids</taxon>
        <taxon>fabids</taxon>
        <taxon>Malpighiales</taxon>
        <taxon>Euphorbiaceae</taxon>
        <taxon>Crotonoideae</taxon>
        <taxon>Micrandreae</taxon>
        <taxon>Hevea</taxon>
    </lineage>
</organism>
<keyword evidence="2" id="KW-1185">Reference proteome</keyword>
<evidence type="ECO:0000313" key="2">
    <source>
        <dbReference type="Proteomes" id="UP001174677"/>
    </source>
</evidence>
<gene>
    <name evidence="1" type="ORF">P3X46_030257</name>
</gene>